<dbReference type="Pfam" id="PF24496">
    <property type="entry name" value="DUF7588"/>
    <property type="match status" value="1"/>
</dbReference>
<proteinExistence type="predicted"/>
<evidence type="ECO:0000313" key="3">
    <source>
        <dbReference type="Proteomes" id="UP000026915"/>
    </source>
</evidence>
<reference evidence="2 3" key="1">
    <citation type="journal article" date="2013" name="Genome Biol.">
        <title>The genome sequence of the most widely cultivated cacao type and its use to identify candidate genes regulating pod color.</title>
        <authorList>
            <person name="Motamayor J.C."/>
            <person name="Mockaitis K."/>
            <person name="Schmutz J."/>
            <person name="Haiminen N."/>
            <person name="Iii D.L."/>
            <person name="Cornejo O."/>
            <person name="Findley S.D."/>
            <person name="Zheng P."/>
            <person name="Utro F."/>
            <person name="Royaert S."/>
            <person name="Saski C."/>
            <person name="Jenkins J."/>
            <person name="Podicheti R."/>
            <person name="Zhao M."/>
            <person name="Scheffler B.E."/>
            <person name="Stack J.C."/>
            <person name="Feltus F.A."/>
            <person name="Mustiga G.M."/>
            <person name="Amores F."/>
            <person name="Phillips W."/>
            <person name="Marelli J.P."/>
            <person name="May G.D."/>
            <person name="Shapiro H."/>
            <person name="Ma J."/>
            <person name="Bustamante C.D."/>
            <person name="Schnell R.J."/>
            <person name="Main D."/>
            <person name="Gilbert D."/>
            <person name="Parida L."/>
            <person name="Kuhn D.N."/>
        </authorList>
    </citation>
    <scope>NUCLEOTIDE SEQUENCE [LARGE SCALE GENOMIC DNA]</scope>
    <source>
        <strain evidence="3">cv. Matina 1-6</strain>
    </source>
</reference>
<evidence type="ECO:0000259" key="1">
    <source>
        <dbReference type="Pfam" id="PF24496"/>
    </source>
</evidence>
<organism evidence="2 3">
    <name type="scientific">Theobroma cacao</name>
    <name type="common">Cacao</name>
    <name type="synonym">Cocoa</name>
    <dbReference type="NCBI Taxonomy" id="3641"/>
    <lineage>
        <taxon>Eukaryota</taxon>
        <taxon>Viridiplantae</taxon>
        <taxon>Streptophyta</taxon>
        <taxon>Embryophyta</taxon>
        <taxon>Tracheophyta</taxon>
        <taxon>Spermatophyta</taxon>
        <taxon>Magnoliopsida</taxon>
        <taxon>eudicotyledons</taxon>
        <taxon>Gunneridae</taxon>
        <taxon>Pentapetalae</taxon>
        <taxon>rosids</taxon>
        <taxon>malvids</taxon>
        <taxon>Malvales</taxon>
        <taxon>Malvaceae</taxon>
        <taxon>Byttnerioideae</taxon>
        <taxon>Theobroma</taxon>
    </lineage>
</organism>
<gene>
    <name evidence="2" type="ORF">TCM_043576</name>
</gene>
<name>A0A061FVZ7_THECC</name>
<dbReference type="AlphaFoldDB" id="A0A061FVZ7"/>
<dbReference type="Proteomes" id="UP000026915">
    <property type="component" value="Chromosome 10"/>
</dbReference>
<dbReference type="HOGENOM" id="CLU_1484525_0_0_1"/>
<sequence length="182" mass="21072">MRSINILGENPSVMGTDFRSAKASVSSIPLTIRTNLQRINNSSNILQPIYTTQENSSTNSPNMSPTYSSMTNNPNLNTNDEQSSKIFVLEKEFEIDKEFCRKQFYSKKNKQKREKFFKNYEQEKNEILKEYYNFMNKYKILVEFFEWLVGHEGRFSSSVEACTAPIKSSIILHISTNSACWG</sequence>
<dbReference type="Gramene" id="EOY18999">
    <property type="protein sequence ID" value="EOY18999"/>
    <property type="gene ID" value="TCM_043576"/>
</dbReference>
<feature type="domain" description="DUF7588" evidence="1">
    <location>
        <begin position="97"/>
        <end position="148"/>
    </location>
</feature>
<accession>A0A061FVZ7</accession>
<protein>
    <recommendedName>
        <fullName evidence="1">DUF7588 domain-containing protein</fullName>
    </recommendedName>
</protein>
<dbReference type="EMBL" id="CM001888">
    <property type="protein sequence ID" value="EOY18999.1"/>
    <property type="molecule type" value="Genomic_DNA"/>
</dbReference>
<dbReference type="InterPro" id="IPR056010">
    <property type="entry name" value="DUF7588"/>
</dbReference>
<keyword evidence="3" id="KW-1185">Reference proteome</keyword>
<evidence type="ECO:0000313" key="2">
    <source>
        <dbReference type="EMBL" id="EOY18999.1"/>
    </source>
</evidence>
<dbReference type="InParanoid" id="A0A061FVZ7"/>